<feature type="active site" description="Proton donor" evidence="7">
    <location>
        <position position="159"/>
    </location>
</feature>
<feature type="binding site" evidence="8">
    <location>
        <begin position="400"/>
        <end position="401"/>
    </location>
    <ligand>
        <name>substrate</name>
    </ligand>
</feature>
<dbReference type="GO" id="GO:0005829">
    <property type="term" value="C:cytosol"/>
    <property type="evidence" value="ECO:0007669"/>
    <property type="project" value="TreeGrafter"/>
</dbReference>
<dbReference type="AlphaFoldDB" id="A0A1Q2CPF8"/>
<dbReference type="InterPro" id="IPR017853">
    <property type="entry name" value="GH"/>
</dbReference>
<evidence type="ECO:0000256" key="7">
    <source>
        <dbReference type="PIRSR" id="PIRSR617736-1"/>
    </source>
</evidence>
<dbReference type="Pfam" id="PF00232">
    <property type="entry name" value="Glyco_hydro_1"/>
    <property type="match status" value="1"/>
</dbReference>
<keyword evidence="6" id="KW-0624">Polysaccharide degradation</keyword>
<dbReference type="OrthoDB" id="9765195at2"/>
<dbReference type="GO" id="GO:0030245">
    <property type="term" value="P:cellulose catabolic process"/>
    <property type="evidence" value="ECO:0007669"/>
    <property type="project" value="UniProtKB-KW"/>
</dbReference>
<dbReference type="NCBIfam" id="TIGR03356">
    <property type="entry name" value="BGL"/>
    <property type="match status" value="1"/>
</dbReference>
<dbReference type="RefSeq" id="WP_077686342.1">
    <property type="nucleotide sequence ID" value="NZ_CP019606.1"/>
</dbReference>
<dbReference type="Proteomes" id="UP000188145">
    <property type="component" value="Chromosome"/>
</dbReference>
<protein>
    <recommendedName>
        <fullName evidence="9">Beta-glucosidase</fullName>
        <ecNumber evidence="9">3.2.1.21</ecNumber>
    </recommendedName>
</protein>
<dbReference type="PANTHER" id="PTHR10353:SF36">
    <property type="entry name" value="LP05116P"/>
    <property type="match status" value="1"/>
</dbReference>
<evidence type="ECO:0000256" key="6">
    <source>
        <dbReference type="ARBA" id="ARBA00023326"/>
    </source>
</evidence>
<evidence type="ECO:0000256" key="1">
    <source>
        <dbReference type="ARBA" id="ARBA00010838"/>
    </source>
</evidence>
<evidence type="ECO:0000256" key="8">
    <source>
        <dbReference type="PIRSR" id="PIRSR617736-2"/>
    </source>
</evidence>
<dbReference type="FunFam" id="3.20.20.80:FF:000004">
    <property type="entry name" value="Beta-glucosidase 6-phospho-beta-glucosidase"/>
    <property type="match status" value="1"/>
</dbReference>
<dbReference type="InterPro" id="IPR017736">
    <property type="entry name" value="Glyco_hydro_1_beta-glucosidase"/>
</dbReference>
<dbReference type="SUPFAM" id="SSF51445">
    <property type="entry name" value="(Trans)glycosidases"/>
    <property type="match status" value="1"/>
</dbReference>
<feature type="binding site" evidence="8">
    <location>
        <position position="393"/>
    </location>
    <ligand>
        <name>substrate</name>
    </ligand>
</feature>
<reference evidence="11" key="1">
    <citation type="submission" date="2017-02" db="EMBL/GenBank/DDBJ databases">
        <title>Tessaracoccus aquaemaris sp. nov., isolated from the intestine of a Korean rockfish, Sebastes schlegelii, in a marine aquaculture pond.</title>
        <authorList>
            <person name="Tak E.J."/>
            <person name="Bae J.-W."/>
        </authorList>
    </citation>
    <scope>NUCLEOTIDE SEQUENCE [LARGE SCALE GENOMIC DNA]</scope>
    <source>
        <strain evidence="11">NSG39</strain>
    </source>
</reference>
<keyword evidence="5 9" id="KW-0326">Glycosidase</keyword>
<proteinExistence type="inferred from homology"/>
<dbReference type="InterPro" id="IPR001360">
    <property type="entry name" value="Glyco_hydro_1"/>
</dbReference>
<evidence type="ECO:0000313" key="11">
    <source>
        <dbReference type="Proteomes" id="UP000188145"/>
    </source>
</evidence>
<feature type="binding site" evidence="8">
    <location>
        <position position="114"/>
    </location>
    <ligand>
        <name>substrate</name>
    </ligand>
</feature>
<evidence type="ECO:0000256" key="3">
    <source>
        <dbReference type="ARBA" id="ARBA00023001"/>
    </source>
</evidence>
<comment type="similarity">
    <text evidence="1 9">Belongs to the glycosyl hydrolase 1 family.</text>
</comment>
<keyword evidence="4" id="KW-0119">Carbohydrate metabolism</keyword>
<feature type="active site" description="Nucleophile" evidence="7">
    <location>
        <position position="346"/>
    </location>
</feature>
<dbReference type="Gene3D" id="3.20.20.80">
    <property type="entry name" value="Glycosidases"/>
    <property type="match status" value="1"/>
</dbReference>
<dbReference type="KEGG" id="tes:BW730_11445"/>
<keyword evidence="11" id="KW-1185">Reference proteome</keyword>
<dbReference type="PANTHER" id="PTHR10353">
    <property type="entry name" value="GLYCOSYL HYDROLASE"/>
    <property type="match status" value="1"/>
</dbReference>
<dbReference type="PRINTS" id="PR00131">
    <property type="entry name" value="GLHYDRLASE1"/>
</dbReference>
<feature type="binding site" evidence="8">
    <location>
        <position position="289"/>
    </location>
    <ligand>
        <name>substrate</name>
    </ligand>
</feature>
<dbReference type="EMBL" id="CP019606">
    <property type="protein sequence ID" value="AQP48008.1"/>
    <property type="molecule type" value="Genomic_DNA"/>
</dbReference>
<dbReference type="STRING" id="1332264.BW730_11445"/>
<comment type="catalytic activity">
    <reaction evidence="9">
        <text>Hydrolysis of terminal, non-reducing beta-D-glucosyl residues with release of beta-D-glucose.</text>
        <dbReference type="EC" id="3.2.1.21"/>
    </reaction>
</comment>
<gene>
    <name evidence="10" type="ORF">BW730_11445</name>
</gene>
<evidence type="ECO:0000313" key="10">
    <source>
        <dbReference type="EMBL" id="AQP48008.1"/>
    </source>
</evidence>
<keyword evidence="2 9" id="KW-0378">Hydrolase</keyword>
<evidence type="ECO:0000256" key="4">
    <source>
        <dbReference type="ARBA" id="ARBA00023277"/>
    </source>
</evidence>
<evidence type="ECO:0000256" key="2">
    <source>
        <dbReference type="ARBA" id="ARBA00022801"/>
    </source>
</evidence>
<feature type="binding site" evidence="8">
    <location>
        <position position="158"/>
    </location>
    <ligand>
        <name>substrate</name>
    </ligand>
</feature>
<organism evidence="10 11">
    <name type="scientific">Tessaracoccus aquimaris</name>
    <dbReference type="NCBI Taxonomy" id="1332264"/>
    <lineage>
        <taxon>Bacteria</taxon>
        <taxon>Bacillati</taxon>
        <taxon>Actinomycetota</taxon>
        <taxon>Actinomycetes</taxon>
        <taxon>Propionibacteriales</taxon>
        <taxon>Propionibacteriaceae</taxon>
        <taxon>Tessaracoccus</taxon>
    </lineage>
</organism>
<sequence>MSITWGVATAAFQIEGATAEGDRGPSHWDTFQKKPGAIFHGEDADVACDHYHRWAADLDLMAELGIPAYRLSLSWARLQPAGRGPLNPEGVRFYRDLLIGCRERGIEPYVTLYHWDLPQPLADEGGWPERSTAEAFGAYSAMVIDELGGLAENWITINEAICASFLSYDWGMQAPGHTDEDEAIRAAHHLLLAHGLALAEFRARRPEAKVGITNLLSRIRPYSQEAADITKATEARARMNEVFMNPVYRGAYGEAVEALFPQLRDPDLVRDGDLALISAPGDFAGVNHYTNVLIKADPASPFHGYQMIQVEPTPTSFGWSDTPEALHALLVHVAEDYTGLPLIVTENGATFHDYVTPDGEVHDPERVQYLAGYTDAVLKARADGVDVVGYFCWSFMDNFEWSWGYSMRFGLVYVDFATQQRIPKDSAHWYREFIAAQRDATHTHETGEPA</sequence>
<dbReference type="EC" id="3.2.1.21" evidence="9"/>
<accession>A0A1Q2CPF8</accession>
<feature type="binding site" evidence="8">
    <location>
        <position position="13"/>
    </location>
    <ligand>
        <name>substrate</name>
    </ligand>
</feature>
<keyword evidence="3" id="KW-0136">Cellulose degradation</keyword>
<name>A0A1Q2CPF8_9ACTN</name>
<dbReference type="GO" id="GO:0008422">
    <property type="term" value="F:beta-glucosidase activity"/>
    <property type="evidence" value="ECO:0007669"/>
    <property type="project" value="UniProtKB-EC"/>
</dbReference>
<evidence type="ECO:0000256" key="9">
    <source>
        <dbReference type="RuleBase" id="RU361175"/>
    </source>
</evidence>
<evidence type="ECO:0000256" key="5">
    <source>
        <dbReference type="ARBA" id="ARBA00023295"/>
    </source>
</evidence>